<dbReference type="RefSeq" id="WP_005938359.1">
    <property type="nucleotide sequence ID" value="NZ_JAKKWZ010000038.1"/>
</dbReference>
<evidence type="ECO:0000313" key="3">
    <source>
        <dbReference type="EMBL" id="RGV13945.1"/>
    </source>
</evidence>
<dbReference type="Proteomes" id="UP001201179">
    <property type="component" value="Unassembled WGS sequence"/>
</dbReference>
<proteinExistence type="predicted"/>
<name>A0A412VW92_PHOVU</name>
<feature type="compositionally biased region" description="Low complexity" evidence="1">
    <location>
        <begin position="33"/>
        <end position="44"/>
    </location>
</feature>
<accession>A0A412VW92</accession>
<sequence>MSKKNLSLLMDGFMGEANQAELAKEQPKEKAVEQVAEQAEQPAAQDDKQEIPKAAPAKASSKQETTETAAPEQLKSKLDAKRRENVGRPKKGETAKSVKKPQEIRATFIVDPDLVRKVKYISLVEGILLKDVISEALNNYVDAWEEKNKKIRLPKAK</sequence>
<feature type="region of interest" description="Disordered" evidence="1">
    <location>
        <begin position="19"/>
        <end position="102"/>
    </location>
</feature>
<dbReference type="AlphaFoldDB" id="A0A412VW92"/>
<comment type="caution">
    <text evidence="3">The sequence shown here is derived from an EMBL/GenBank/DDBJ whole genome shotgun (WGS) entry which is preliminary data.</text>
</comment>
<reference evidence="2" key="2">
    <citation type="submission" date="2022-01" db="EMBL/GenBank/DDBJ databases">
        <authorList>
            <person name="Mingchao X."/>
        </authorList>
    </citation>
    <scope>NUCLEOTIDE SEQUENCE</scope>
    <source>
        <strain evidence="2">Bv4372</strain>
    </source>
</reference>
<evidence type="ECO:0000256" key="1">
    <source>
        <dbReference type="SAM" id="MobiDB-lite"/>
    </source>
</evidence>
<evidence type="ECO:0000313" key="2">
    <source>
        <dbReference type="EMBL" id="MCG0341578.1"/>
    </source>
</evidence>
<protein>
    <submittedName>
        <fullName evidence="3">Uncharacterized protein</fullName>
    </submittedName>
</protein>
<feature type="compositionally biased region" description="Low complexity" evidence="1">
    <location>
        <begin position="52"/>
        <end position="62"/>
    </location>
</feature>
<reference evidence="3 4" key="1">
    <citation type="submission" date="2018-08" db="EMBL/GenBank/DDBJ databases">
        <title>A genome reference for cultivated species of the human gut microbiota.</title>
        <authorList>
            <person name="Zou Y."/>
            <person name="Xue W."/>
            <person name="Luo G."/>
        </authorList>
    </citation>
    <scope>NUCLEOTIDE SEQUENCE [LARGE SCALE GENOMIC DNA]</scope>
    <source>
        <strain evidence="3 4">AF14-8</strain>
    </source>
</reference>
<feature type="compositionally biased region" description="Basic and acidic residues" evidence="1">
    <location>
        <begin position="22"/>
        <end position="32"/>
    </location>
</feature>
<dbReference type="EMBL" id="QRYT01000001">
    <property type="protein sequence ID" value="RGV13945.1"/>
    <property type="molecule type" value="Genomic_DNA"/>
</dbReference>
<gene>
    <name evidence="3" type="ORF">DWW27_00875</name>
    <name evidence="2" type="ORF">L4X52_16580</name>
</gene>
<dbReference type="GeneID" id="60062809"/>
<dbReference type="Proteomes" id="UP000285379">
    <property type="component" value="Unassembled WGS sequence"/>
</dbReference>
<feature type="compositionally biased region" description="Basic and acidic residues" evidence="1">
    <location>
        <begin position="74"/>
        <end position="102"/>
    </location>
</feature>
<organism evidence="3 4">
    <name type="scientific">Phocaeicola vulgatus</name>
    <name type="common">Bacteroides vulgatus</name>
    <dbReference type="NCBI Taxonomy" id="821"/>
    <lineage>
        <taxon>Bacteria</taxon>
        <taxon>Pseudomonadati</taxon>
        <taxon>Bacteroidota</taxon>
        <taxon>Bacteroidia</taxon>
        <taxon>Bacteroidales</taxon>
        <taxon>Bacteroidaceae</taxon>
        <taxon>Phocaeicola</taxon>
    </lineage>
</organism>
<evidence type="ECO:0000313" key="4">
    <source>
        <dbReference type="Proteomes" id="UP000285379"/>
    </source>
</evidence>
<dbReference type="EMBL" id="JAKKWZ010000038">
    <property type="protein sequence ID" value="MCG0341578.1"/>
    <property type="molecule type" value="Genomic_DNA"/>
</dbReference>